<organism evidence="1">
    <name type="scientific">uncultured Microcoleus sp</name>
    <dbReference type="NCBI Taxonomy" id="259945"/>
    <lineage>
        <taxon>Bacteria</taxon>
        <taxon>Bacillati</taxon>
        <taxon>Cyanobacteriota</taxon>
        <taxon>Cyanophyceae</taxon>
        <taxon>Oscillatoriophycideae</taxon>
        <taxon>Oscillatoriales</taxon>
        <taxon>Microcoleaceae</taxon>
        <taxon>Microcoleus</taxon>
        <taxon>environmental samples</taxon>
    </lineage>
</organism>
<dbReference type="AlphaFoldDB" id="A0A6J4MP90"/>
<gene>
    <name evidence="1" type="ORF">AVDCRST_MAG84-3616</name>
</gene>
<accession>A0A6J4MP90</accession>
<name>A0A6J4MP90_9CYAN</name>
<proteinExistence type="predicted"/>
<protein>
    <submittedName>
        <fullName evidence="1">Uncharacterized protein</fullName>
    </submittedName>
</protein>
<dbReference type="EMBL" id="CADCTZ010000720">
    <property type="protein sequence ID" value="CAA9362948.1"/>
    <property type="molecule type" value="Genomic_DNA"/>
</dbReference>
<evidence type="ECO:0000313" key="1">
    <source>
        <dbReference type="EMBL" id="CAA9362948.1"/>
    </source>
</evidence>
<sequence length="50" mass="5748">MFNNSRSEPESHFSVFLCPLSINKTWLAMEAVTLGRILVDSYIFGKKQQI</sequence>
<reference evidence="1" key="1">
    <citation type="submission" date="2020-02" db="EMBL/GenBank/DDBJ databases">
        <authorList>
            <person name="Meier V. D."/>
        </authorList>
    </citation>
    <scope>NUCLEOTIDE SEQUENCE</scope>
    <source>
        <strain evidence="1">AVDCRST_MAG84</strain>
    </source>
</reference>